<dbReference type="EMBL" id="AAZO01005688">
    <property type="status" value="NOT_ANNOTATED_CDS"/>
    <property type="molecule type" value="Genomic_DNA"/>
</dbReference>
<evidence type="ECO:0000256" key="10">
    <source>
        <dbReference type="ARBA" id="ARBA00023065"/>
    </source>
</evidence>
<dbReference type="AlphaFoldDB" id="E0VVW1"/>
<dbReference type="Proteomes" id="UP000009046">
    <property type="component" value="Unassembled WGS sequence"/>
</dbReference>
<keyword evidence="3" id="KW-0813">Transport</keyword>
<dbReference type="HOGENOM" id="CLU_027103_3_0_1"/>
<dbReference type="KEGG" id="phu:Phum_PHUM468410"/>
<dbReference type="STRING" id="121224.E0VVW1"/>
<dbReference type="RefSeq" id="XP_002430255.1">
    <property type="nucleotide sequence ID" value="XM_002430210.1"/>
</dbReference>
<dbReference type="GeneID" id="8238892"/>
<evidence type="ECO:0000256" key="7">
    <source>
        <dbReference type="ARBA" id="ARBA00022792"/>
    </source>
</evidence>
<dbReference type="Pfam" id="PF13833">
    <property type="entry name" value="EF-hand_8"/>
    <property type="match status" value="1"/>
</dbReference>
<gene>
    <name evidence="16" type="primary">8238892</name>
    <name evidence="15" type="ORF">Phum_PHUM468410</name>
</gene>
<keyword evidence="10" id="KW-0406">Ion transport</keyword>
<organism>
    <name type="scientific">Pediculus humanus subsp. corporis</name>
    <name type="common">Body louse</name>
    <dbReference type="NCBI Taxonomy" id="121224"/>
    <lineage>
        <taxon>Eukaryota</taxon>
        <taxon>Metazoa</taxon>
        <taxon>Ecdysozoa</taxon>
        <taxon>Arthropoda</taxon>
        <taxon>Hexapoda</taxon>
        <taxon>Insecta</taxon>
        <taxon>Pterygota</taxon>
        <taxon>Neoptera</taxon>
        <taxon>Paraneoptera</taxon>
        <taxon>Psocodea</taxon>
        <taxon>Troctomorpha</taxon>
        <taxon>Phthiraptera</taxon>
        <taxon>Anoplura</taxon>
        <taxon>Pediculidae</taxon>
        <taxon>Pediculus</taxon>
    </lineage>
</organism>
<dbReference type="InParanoid" id="E0VVW1"/>
<dbReference type="GO" id="GO:0005758">
    <property type="term" value="C:mitochondrial intermembrane space"/>
    <property type="evidence" value="ECO:0007669"/>
    <property type="project" value="UniProtKB-SubCell"/>
</dbReference>
<reference evidence="16" key="3">
    <citation type="submission" date="2021-02" db="UniProtKB">
        <authorList>
            <consortium name="EnsemblMetazoa"/>
        </authorList>
    </citation>
    <scope>IDENTIFICATION</scope>
    <source>
        <strain evidence="16">USDA</strain>
    </source>
</reference>
<keyword evidence="5" id="KW-0479">Metal-binding</keyword>
<dbReference type="EMBL" id="DS235815">
    <property type="protein sequence ID" value="EEB17517.1"/>
    <property type="molecule type" value="Genomic_DNA"/>
</dbReference>
<dbReference type="PROSITE" id="PS50222">
    <property type="entry name" value="EF_HAND_2"/>
    <property type="match status" value="2"/>
</dbReference>
<evidence type="ECO:0000259" key="14">
    <source>
        <dbReference type="PROSITE" id="PS50222"/>
    </source>
</evidence>
<keyword evidence="11" id="KW-0496">Mitochondrion</keyword>
<reference evidence="15" key="2">
    <citation type="submission" date="2007-04" db="EMBL/GenBank/DDBJ databases">
        <title>The genome of the human body louse.</title>
        <authorList>
            <consortium name="The Human Body Louse Genome Consortium"/>
            <person name="Kirkness E."/>
            <person name="Walenz B."/>
            <person name="Hass B."/>
            <person name="Bruggner R."/>
            <person name="Strausberg R."/>
        </authorList>
    </citation>
    <scope>NUCLEOTIDE SEQUENCE</scope>
    <source>
        <strain evidence="15">USDA</strain>
    </source>
</reference>
<dbReference type="SMART" id="SM00054">
    <property type="entry name" value="EFh"/>
    <property type="match status" value="2"/>
</dbReference>
<sequence>MKRSEPTLKLFGWWFVSKKEFIKKADAEAAHENAPYIETEIEPDSEEAAKRKKKKKIGFRDRKITEYENRMRMYSTPDKIFRYFATVKMFEGEFAEVFMTPSDFLRSITPGDKQPDGQQYSTPDKVFRYFATLQVAHPGVHLDQHEIFMTPDDFLRSMTPGLKQPEGLGLDQFRKYDPKDLNLKLELALDEDSIFYKLGSSGLITFSDYIFLLTVLSTSGRHFEIAFRMFDLNGDGDVDSEEFEKVATLIRHQTSIGSRHRDHANTGNTFKGVNSALVTFFFGPGKDQKLTIEKFIEFQQQLQCEILSLEFQRKNPDENGRITETDFTELLLAYAGYPQKKKARMLKRVRKEFKENSLGISKEDYLKFFHFLNNINDVDTALTFYHIAGASIDQATLKHVAKTVAHVDLSDHVINVVFTIFDENLDGQLSNKEFVAVMKNRLLRGLEKPKDTGFVKLIQSMIKCAKETKPVLLDM</sequence>
<dbReference type="Pfam" id="PF13202">
    <property type="entry name" value="EF-hand_5"/>
    <property type="match status" value="1"/>
</dbReference>
<comment type="similarity">
    <text evidence="13">Belongs to the MICU1 family. MICU1 subfamily.</text>
</comment>
<evidence type="ECO:0000256" key="8">
    <source>
        <dbReference type="ARBA" id="ARBA00022837"/>
    </source>
</evidence>
<dbReference type="InterPro" id="IPR011992">
    <property type="entry name" value="EF-hand-dom_pair"/>
</dbReference>
<dbReference type="GO" id="GO:1990246">
    <property type="term" value="C:uniplex complex"/>
    <property type="evidence" value="ECO:0007669"/>
    <property type="project" value="TreeGrafter"/>
</dbReference>
<dbReference type="OMA" id="VRTEVWK"/>
<name>E0VVW1_PEDHC</name>
<dbReference type="CTD" id="8238892"/>
<evidence type="ECO:0000256" key="4">
    <source>
        <dbReference type="ARBA" id="ARBA00022568"/>
    </source>
</evidence>
<keyword evidence="12" id="KW-0472">Membrane</keyword>
<dbReference type="SUPFAM" id="SSF47473">
    <property type="entry name" value="EF-hand"/>
    <property type="match status" value="2"/>
</dbReference>
<dbReference type="GO" id="GO:0005509">
    <property type="term" value="F:calcium ion binding"/>
    <property type="evidence" value="ECO:0007669"/>
    <property type="project" value="InterPro"/>
</dbReference>
<dbReference type="PROSITE" id="PS00018">
    <property type="entry name" value="EF_HAND_1"/>
    <property type="match status" value="1"/>
</dbReference>
<accession>E0VVW1</accession>
<keyword evidence="7" id="KW-0999">Mitochondrion inner membrane</keyword>
<reference evidence="15" key="1">
    <citation type="submission" date="2007-04" db="EMBL/GenBank/DDBJ databases">
        <title>Annotation of Pediculus humanus corporis strain USDA.</title>
        <authorList>
            <person name="Kirkness E."/>
            <person name="Hannick L."/>
            <person name="Hass B."/>
            <person name="Bruggner R."/>
            <person name="Lawson D."/>
            <person name="Bidwell S."/>
            <person name="Joardar V."/>
            <person name="Caler E."/>
            <person name="Walenz B."/>
            <person name="Inman J."/>
            <person name="Schobel S."/>
            <person name="Galinsky K."/>
            <person name="Amedeo P."/>
            <person name="Strausberg R."/>
        </authorList>
    </citation>
    <scope>NUCLEOTIDE SEQUENCE</scope>
    <source>
        <strain evidence="15">USDA</strain>
    </source>
</reference>
<evidence type="ECO:0000256" key="12">
    <source>
        <dbReference type="ARBA" id="ARBA00023136"/>
    </source>
</evidence>
<keyword evidence="8" id="KW-0106">Calcium</keyword>
<dbReference type="VEuPathDB" id="VectorBase:PHUM468410"/>
<feature type="domain" description="EF-hand" evidence="14">
    <location>
        <begin position="218"/>
        <end position="253"/>
    </location>
</feature>
<keyword evidence="6" id="KW-0677">Repeat</keyword>
<dbReference type="InterPro" id="IPR039800">
    <property type="entry name" value="MICU1/2/3"/>
</dbReference>
<dbReference type="InterPro" id="IPR018247">
    <property type="entry name" value="EF_Hand_1_Ca_BS"/>
</dbReference>
<dbReference type="InterPro" id="IPR002048">
    <property type="entry name" value="EF_hand_dom"/>
</dbReference>
<dbReference type="PANTHER" id="PTHR12294">
    <property type="entry name" value="EF HAND DOMAIN FAMILY A1,A2-RELATED"/>
    <property type="match status" value="1"/>
</dbReference>
<dbReference type="EnsemblMetazoa" id="PHUM468410-RA">
    <property type="protein sequence ID" value="PHUM468410-PA"/>
    <property type="gene ID" value="PHUM468410"/>
</dbReference>
<dbReference type="eggNOG" id="KOG2643">
    <property type="taxonomic scope" value="Eukaryota"/>
</dbReference>
<feature type="domain" description="EF-hand" evidence="14">
    <location>
        <begin position="409"/>
        <end position="444"/>
    </location>
</feature>
<dbReference type="FunCoup" id="E0VVW1">
    <property type="interactions" value="503"/>
</dbReference>
<comment type="subcellular location">
    <subcellularLocation>
        <location evidence="1">Mitochondrion inner membrane</location>
    </subcellularLocation>
    <subcellularLocation>
        <location evidence="2">Mitochondrion intermembrane space</location>
    </subcellularLocation>
</comment>
<evidence type="ECO:0000256" key="6">
    <source>
        <dbReference type="ARBA" id="ARBA00022737"/>
    </source>
</evidence>
<evidence type="ECO:0000256" key="13">
    <source>
        <dbReference type="ARBA" id="ARBA00038333"/>
    </source>
</evidence>
<evidence type="ECO:0000256" key="5">
    <source>
        <dbReference type="ARBA" id="ARBA00022723"/>
    </source>
</evidence>
<dbReference type="PANTHER" id="PTHR12294:SF1">
    <property type="entry name" value="CALCIUM UPTAKE PROTEIN 1, MITOCHONDRIAL"/>
    <property type="match status" value="1"/>
</dbReference>
<proteinExistence type="inferred from homology"/>
<evidence type="ECO:0000256" key="2">
    <source>
        <dbReference type="ARBA" id="ARBA00004569"/>
    </source>
</evidence>
<evidence type="ECO:0000256" key="3">
    <source>
        <dbReference type="ARBA" id="ARBA00022448"/>
    </source>
</evidence>
<evidence type="ECO:0000313" key="16">
    <source>
        <dbReference type="EnsemblMetazoa" id="PHUM468410-PA"/>
    </source>
</evidence>
<dbReference type="GO" id="GO:0051560">
    <property type="term" value="P:mitochondrial calcium ion homeostasis"/>
    <property type="evidence" value="ECO:0007669"/>
    <property type="project" value="TreeGrafter"/>
</dbReference>
<dbReference type="GO" id="GO:0036444">
    <property type="term" value="P:calcium import into the mitochondrion"/>
    <property type="evidence" value="ECO:0007669"/>
    <property type="project" value="TreeGrafter"/>
</dbReference>
<protein>
    <recommendedName>
        <fullName evidence="14">EF-hand domain-containing protein</fullName>
    </recommendedName>
</protein>
<evidence type="ECO:0000256" key="1">
    <source>
        <dbReference type="ARBA" id="ARBA00004273"/>
    </source>
</evidence>
<dbReference type="OrthoDB" id="10056860at2759"/>
<evidence type="ECO:0000256" key="11">
    <source>
        <dbReference type="ARBA" id="ARBA00023128"/>
    </source>
</evidence>
<dbReference type="CDD" id="cd15900">
    <property type="entry name" value="EFh_MICU"/>
    <property type="match status" value="1"/>
</dbReference>
<dbReference type="Gene3D" id="1.10.238.10">
    <property type="entry name" value="EF-hand"/>
    <property type="match status" value="2"/>
</dbReference>
<evidence type="ECO:0000313" key="15">
    <source>
        <dbReference type="EMBL" id="EEB17517.1"/>
    </source>
</evidence>
<keyword evidence="9" id="KW-0809">Transit peptide</keyword>
<evidence type="ECO:0000256" key="9">
    <source>
        <dbReference type="ARBA" id="ARBA00022946"/>
    </source>
</evidence>
<keyword evidence="17" id="KW-1185">Reference proteome</keyword>
<evidence type="ECO:0000313" key="17">
    <source>
        <dbReference type="Proteomes" id="UP000009046"/>
    </source>
</evidence>
<keyword evidence="4" id="KW-0109">Calcium transport</keyword>